<keyword evidence="5 7" id="KW-0472">Membrane</keyword>
<evidence type="ECO:0000313" key="8">
    <source>
        <dbReference type="Proteomes" id="UP000887574"/>
    </source>
</evidence>
<feature type="transmembrane region" description="Helical" evidence="7">
    <location>
        <begin position="527"/>
        <end position="551"/>
    </location>
</feature>
<evidence type="ECO:0000256" key="1">
    <source>
        <dbReference type="ARBA" id="ARBA00004127"/>
    </source>
</evidence>
<feature type="region of interest" description="Disordered" evidence="6">
    <location>
        <begin position="164"/>
        <end position="363"/>
    </location>
</feature>
<feature type="transmembrane region" description="Helical" evidence="7">
    <location>
        <begin position="595"/>
        <end position="613"/>
    </location>
</feature>
<dbReference type="InterPro" id="IPR011701">
    <property type="entry name" value="MFS"/>
</dbReference>
<feature type="transmembrane region" description="Helical" evidence="7">
    <location>
        <begin position="699"/>
        <end position="717"/>
    </location>
</feature>
<dbReference type="InterPro" id="IPR051068">
    <property type="entry name" value="MFS_Domain-Containing_Protein"/>
</dbReference>
<organism evidence="8 9">
    <name type="scientific">Ditylenchus dipsaci</name>
    <dbReference type="NCBI Taxonomy" id="166011"/>
    <lineage>
        <taxon>Eukaryota</taxon>
        <taxon>Metazoa</taxon>
        <taxon>Ecdysozoa</taxon>
        <taxon>Nematoda</taxon>
        <taxon>Chromadorea</taxon>
        <taxon>Rhabditida</taxon>
        <taxon>Tylenchina</taxon>
        <taxon>Tylenchomorpha</taxon>
        <taxon>Sphaerularioidea</taxon>
        <taxon>Anguinidae</taxon>
        <taxon>Anguininae</taxon>
        <taxon>Ditylenchus</taxon>
    </lineage>
</organism>
<sequence length="822" mass="89035">MKSPHFHSELARELTQSILLSLLLLPFYHSKLIISHSSGRPTHSSVDLPTLVAQLSTLLADQLTLLTDLPTLLVHILTLLVPLSEESTRRVSSTYSPGTPTYFSVTSAHSPASSTHSPGTSTQQVIPLSWYTYLLFSYLCSLTCFLYPLSWYLYSAITSAHSPASSTHSPVTSAHSPASSTHSPVTSAHSPASSTHSPVTSAHSPASSTHSPVTSAHSPASSTHSPVTSAHSPASSTHSPVTSAHSPASSTHSPVTSAHSPASSTHSPGTSTQQVIPSPGNLTCLPVTSAHSPASSTHSPVTSAHSPASSTHSPGTSTQQVIPSPGNLTCLPVTSAHSPASSTHSPVTSAHSPASSTHSPGTSTQQVIPLSCYVCSLTCFLYPLSWYLYSASNSPLLVTLPTFQLPLLTHLLTLPTLLVPLLITSHHSPASSTHSPGTSTHYLCSLTCFLYPLSWYLYSVINFPLLSLGSTLSANARDAASGFIQEVTPTRSLRLTTAEISRIAKEAVDIYLQEMPKEEKKTEWTSIYLGSFLTFMAAAQFTLYFSSLFPYMKLLDKSTTETFFGLVISSYSLSQSIASPILGWWSNRIKRLKPALFICTFFMFAGNSLYFFVKLVPFHPKYVLMLARFIAGFGDSCIGLLKAYAACSKRSLSSNCIRYRSMALGTIFGPAFQLLFSWFGYPGLQVNSRFSVSMFNSPALFACATNILSFILLLTLFKESFVGVDDIEMSKESDSKCLPPYDRIAALICYCLRFTQIFVITNLETIGASFSIIMFSWTATEVVFMARWLTFAWVFFPLLFTHFTLLLMLEERSMKGLCASVL</sequence>
<dbReference type="PANTHER" id="PTHR23510:SF3">
    <property type="entry name" value="MAJOR FACILITATOR SUPERFAMILY DOMAIN-CONTAINING PROTEIN 8"/>
    <property type="match status" value="1"/>
</dbReference>
<feature type="transmembrane region" description="Helical" evidence="7">
    <location>
        <begin position="396"/>
        <end position="419"/>
    </location>
</feature>
<feature type="transmembrane region" description="Helical" evidence="7">
    <location>
        <begin position="439"/>
        <end position="458"/>
    </location>
</feature>
<keyword evidence="3 7" id="KW-0812">Transmembrane</keyword>
<feature type="transmembrane region" description="Helical" evidence="7">
    <location>
        <begin position="367"/>
        <end position="389"/>
    </location>
</feature>
<feature type="transmembrane region" description="Helical" evidence="7">
    <location>
        <begin position="785"/>
        <end position="807"/>
    </location>
</feature>
<name>A0A915ETV2_9BILA</name>
<dbReference type="AlphaFoldDB" id="A0A915ETV2"/>
<keyword evidence="8" id="KW-1185">Reference proteome</keyword>
<dbReference type="Proteomes" id="UP000887574">
    <property type="component" value="Unplaced"/>
</dbReference>
<dbReference type="GO" id="GO:0005765">
    <property type="term" value="C:lysosomal membrane"/>
    <property type="evidence" value="ECO:0007669"/>
    <property type="project" value="TreeGrafter"/>
</dbReference>
<feature type="compositionally biased region" description="Low complexity" evidence="6">
    <location>
        <begin position="164"/>
        <end position="272"/>
    </location>
</feature>
<dbReference type="Gene3D" id="1.20.1250.20">
    <property type="entry name" value="MFS general substrate transporter like domains"/>
    <property type="match status" value="1"/>
</dbReference>
<evidence type="ECO:0000256" key="5">
    <source>
        <dbReference type="ARBA" id="ARBA00023136"/>
    </source>
</evidence>
<dbReference type="WBParaSite" id="jg8918.2">
    <property type="protein sequence ID" value="jg8918.2"/>
    <property type="gene ID" value="jg8918"/>
</dbReference>
<feature type="transmembrane region" description="Helical" evidence="7">
    <location>
        <begin position="757"/>
        <end position="779"/>
    </location>
</feature>
<dbReference type="GO" id="GO:0012505">
    <property type="term" value="C:endomembrane system"/>
    <property type="evidence" value="ECO:0007669"/>
    <property type="project" value="UniProtKB-SubCell"/>
</dbReference>
<evidence type="ECO:0000256" key="3">
    <source>
        <dbReference type="ARBA" id="ARBA00022692"/>
    </source>
</evidence>
<feature type="compositionally biased region" description="Low complexity" evidence="6">
    <location>
        <begin position="286"/>
        <end position="318"/>
    </location>
</feature>
<dbReference type="GO" id="GO:0022857">
    <property type="term" value="F:transmembrane transporter activity"/>
    <property type="evidence" value="ECO:0007669"/>
    <property type="project" value="InterPro"/>
</dbReference>
<evidence type="ECO:0000256" key="4">
    <source>
        <dbReference type="ARBA" id="ARBA00022989"/>
    </source>
</evidence>
<dbReference type="PANTHER" id="PTHR23510">
    <property type="entry name" value="INNER MEMBRANE TRANSPORT PROTEIN YAJR"/>
    <property type="match status" value="1"/>
</dbReference>
<keyword evidence="2" id="KW-0813">Transport</keyword>
<feature type="transmembrane region" description="Helical" evidence="7">
    <location>
        <begin position="659"/>
        <end position="679"/>
    </location>
</feature>
<feature type="compositionally biased region" description="Low complexity" evidence="6">
    <location>
        <begin position="332"/>
        <end position="363"/>
    </location>
</feature>
<keyword evidence="4 7" id="KW-1133">Transmembrane helix</keyword>
<evidence type="ECO:0000256" key="6">
    <source>
        <dbReference type="SAM" id="MobiDB-lite"/>
    </source>
</evidence>
<feature type="transmembrane region" description="Helical" evidence="7">
    <location>
        <begin position="563"/>
        <end position="583"/>
    </location>
</feature>
<protein>
    <submittedName>
        <fullName evidence="9">Uncharacterized protein</fullName>
    </submittedName>
</protein>
<dbReference type="Pfam" id="PF07690">
    <property type="entry name" value="MFS_1"/>
    <property type="match status" value="1"/>
</dbReference>
<dbReference type="InterPro" id="IPR036259">
    <property type="entry name" value="MFS_trans_sf"/>
</dbReference>
<evidence type="ECO:0000256" key="2">
    <source>
        <dbReference type="ARBA" id="ARBA00022448"/>
    </source>
</evidence>
<comment type="subcellular location">
    <subcellularLocation>
        <location evidence="1">Endomembrane system</location>
        <topology evidence="1">Multi-pass membrane protein</topology>
    </subcellularLocation>
</comment>
<dbReference type="SUPFAM" id="SSF103473">
    <property type="entry name" value="MFS general substrate transporter"/>
    <property type="match status" value="1"/>
</dbReference>
<evidence type="ECO:0000256" key="7">
    <source>
        <dbReference type="SAM" id="Phobius"/>
    </source>
</evidence>
<reference evidence="9" key="1">
    <citation type="submission" date="2022-11" db="UniProtKB">
        <authorList>
            <consortium name="WormBaseParasite"/>
        </authorList>
    </citation>
    <scope>IDENTIFICATION</scope>
</reference>
<feature type="transmembrane region" description="Helical" evidence="7">
    <location>
        <begin position="625"/>
        <end position="647"/>
    </location>
</feature>
<evidence type="ECO:0000313" key="9">
    <source>
        <dbReference type="WBParaSite" id="jg8918.2"/>
    </source>
</evidence>
<accession>A0A915ETV2</accession>
<proteinExistence type="predicted"/>